<dbReference type="Pfam" id="PF07224">
    <property type="entry name" value="Chlorophyllase"/>
    <property type="match status" value="1"/>
</dbReference>
<dbReference type="OrthoDB" id="1842757at2"/>
<evidence type="ECO:0000313" key="3">
    <source>
        <dbReference type="Proteomes" id="UP000199228"/>
    </source>
</evidence>
<keyword evidence="3" id="KW-1185">Reference proteome</keyword>
<keyword evidence="2" id="KW-0378">Hydrolase</keyword>
<dbReference type="Proteomes" id="UP000199228">
    <property type="component" value="Unassembled WGS sequence"/>
</dbReference>
<protein>
    <submittedName>
        <fullName evidence="2">Dienelactone hydrolase</fullName>
    </submittedName>
</protein>
<dbReference type="STRING" id="1732.SAMN02910417_02272"/>
<dbReference type="InterPro" id="IPR017395">
    <property type="entry name" value="Chlorophyllase-like"/>
</dbReference>
<keyword evidence="1" id="KW-0472">Membrane</keyword>
<evidence type="ECO:0000313" key="2">
    <source>
        <dbReference type="EMBL" id="SDB30708.1"/>
    </source>
</evidence>
<evidence type="ECO:0000256" key="1">
    <source>
        <dbReference type="SAM" id="Phobius"/>
    </source>
</evidence>
<keyword evidence="1" id="KW-0812">Transmembrane</keyword>
<name>A0A1G6CCV5_EUBOX</name>
<organism evidence="2 3">
    <name type="scientific">Eubacterium oxidoreducens</name>
    <dbReference type="NCBI Taxonomy" id="1732"/>
    <lineage>
        <taxon>Bacteria</taxon>
        <taxon>Bacillati</taxon>
        <taxon>Bacillota</taxon>
        <taxon>Clostridia</taxon>
        <taxon>Eubacteriales</taxon>
        <taxon>Eubacteriaceae</taxon>
        <taxon>Eubacterium</taxon>
    </lineage>
</organism>
<feature type="transmembrane region" description="Helical" evidence="1">
    <location>
        <begin position="7"/>
        <end position="25"/>
    </location>
</feature>
<dbReference type="SUPFAM" id="SSF53474">
    <property type="entry name" value="alpha/beta-Hydrolases"/>
    <property type="match status" value="1"/>
</dbReference>
<gene>
    <name evidence="2" type="ORF">SAMN02910417_02272</name>
</gene>
<dbReference type="InterPro" id="IPR029058">
    <property type="entry name" value="AB_hydrolase_fold"/>
</dbReference>
<reference evidence="2 3" key="1">
    <citation type="submission" date="2016-10" db="EMBL/GenBank/DDBJ databases">
        <authorList>
            <person name="de Groot N.N."/>
        </authorList>
    </citation>
    <scope>NUCLEOTIDE SEQUENCE [LARGE SCALE GENOMIC DNA]</scope>
    <source>
        <strain evidence="2 3">DSM 3217</strain>
    </source>
</reference>
<dbReference type="GO" id="GO:0016787">
    <property type="term" value="F:hydrolase activity"/>
    <property type="evidence" value="ECO:0007669"/>
    <property type="project" value="UniProtKB-KW"/>
</dbReference>
<sequence>MKQKIKYILVPVAIALIALALLFFTHNSTYQNREISLFLENERDSYNYVEISLPKTKGSHPIIFLAHGFGGSIGSGGARDLAASLSDAGFIAVRIDFNPYTAKSLHADRVNSYSLSDMTSEALLAIHYVADHYNGDLDAVALYGRSYGGRLVMQMANSSAGDIDFQALALIAPAGDDVAFTRFLGGEEQYHALRDEAFSSTKGYSLKNGLHLTPEWFEDIESYNPCDTSINFGDKPVLLYYNTLDQIVYPDTALRCAKSYANCETIKVTSEDGHGFEMGYDSSELKDSIIQKVTEFFVENVGM</sequence>
<dbReference type="EMBL" id="FMXR01000018">
    <property type="protein sequence ID" value="SDB30708.1"/>
    <property type="molecule type" value="Genomic_DNA"/>
</dbReference>
<keyword evidence="1" id="KW-1133">Transmembrane helix</keyword>
<accession>A0A1G6CCV5</accession>
<dbReference type="RefSeq" id="WP_090174472.1">
    <property type="nucleotide sequence ID" value="NZ_FMXR01000018.1"/>
</dbReference>
<proteinExistence type="predicted"/>
<dbReference type="AlphaFoldDB" id="A0A1G6CCV5"/>
<dbReference type="Gene3D" id="3.40.50.1820">
    <property type="entry name" value="alpha/beta hydrolase"/>
    <property type="match status" value="1"/>
</dbReference>